<keyword evidence="6" id="KW-1035">Host cytoplasm</keyword>
<dbReference type="EC" id="2.3.2.27" evidence="2"/>
<keyword evidence="9" id="KW-1185">Reference proteome</keyword>
<evidence type="ECO:0000256" key="1">
    <source>
        <dbReference type="ARBA" id="ARBA00000900"/>
    </source>
</evidence>
<dbReference type="PROSITE" id="PS51450">
    <property type="entry name" value="LRR"/>
    <property type="match status" value="2"/>
</dbReference>
<dbReference type="InterPro" id="IPR001611">
    <property type="entry name" value="Leu-rich_rpt"/>
</dbReference>
<sequence length="2396" mass="266096">MSLNSVIPTDPPLTAIPHATDSLHAPYLEAAVPEWLIDASAQRKQALRQAGTSPPEWYTRASPQHRKAVDAAFKDSMAAQVRLDKTLSGLKDIDAFARPILTRALRKHHNVHADVDTTLLCLVRPLTLGIFNIEIDSFEVLKLPLLQAALHNFEARECVPGAYHRSSGFIHETATPGAYKPVKKNLKAHDFMRLCRKLNIGGKYQTYLNRFFYPTDPAAQTTLREHFIAAQKTALRAAAERALLENDIGPQDHAMILSVVNGEVNPRVGGKQVWFHDLGLMRERLVGCVLFTICEKNQPIDASILYVPNDPEHPLKRYTGTQMSDTLKRLLSARDPRQPQSADPTPYQRFFSQFMPYEKQPYYFSQFVRPRDDAPSGLLTTPWLKLVEITNPFGPLFKINERPPERTEYEPEPEPYAAVSLLPREDKSLWDENTDLWAYLYDQHRNKALADARSHAVPTRDVDIKARDAKLSALWELGMLGVNVLAAFVPGLGEVMMGIMVAQLLSETVEGVMEWSDGDKHAAKAHLVDVAENLALIALMAGAGAGFKKITAVAPEPVIEGLSPVTLPNGETRLWKPDLSGYESDVSFGDEVRPNEQGQYKIGDKTYLRQGGHFYQQIVDESTGQWRIRHPSEPNAYRPVIEHNGRGAWRQSLEHPMTWDRLTLLRRMGHVTDGVPASKLLMLADISGVSESTLRKMHLDHAPPPPELLDALRLFKAEAGARQMIEQLRGAAPIDHHYQYGLPLVTEMPRWPTGRALEVFKSAQSSAPSIRYGEHKQLPPHLAKPAIRLSRAQVLNGEMPARILESLEESEIRQLLGDEVSPRGTARAEAFRQQLADFAYSRQSAVFDSLYKGTEAVSARPRVVQRECPGLSDTAAQEVLDHASAAELARLDATGRTPLNILEEARWHARQGRQMRAFAGLRSEQLASADSRRLALHALERLPGWPPTLRLEVREGSPNGALLDHIGQPNAPIKRYLVKNGPVFQVFDDGGQALGSVPGEGDNFYSAIMHALPDDARTALGVPEVSASHVLQRNIIDAAQIYRRDAASLLAPQAKWFKPPMRLNAKLTGYYASGRGPGLNPHLARRVLALYPGPGQAQAFLIEQAGLSERDVLGVLTERRSEWHALNNTLEHWQAEPMGQRAEQQRVQFSRQIRAAWRNAPLAAQSAQAAEATRLSLVCDTPLPRLTQSFAHVRELSVRGSGMTDANADGFLTQFPGVTDLSIGDLEHGAGQPIVNHTPLTTLPEAVTRLSGLTRLRFTSHAPSLSADFAPRLRALTTLEELHIDYSGLDSTRLQSLDLTPLTGLRRLRIDAPNALWQWPGYVEQLEQLERLDLSRTAISSIPESMYSGHERLWAGLSLDWSHISPAAFMRAYEYVSSYSGPLGHLVDVDQMVSQYCLAELDAMALEPESVAALPEALNAAWPSAQARLAAIRQLRTEHEGIFAPFYPPVQADGWRTTTPRVLAVRGGNAEMLRALNNSWLGAVRQRYGLAADVATFEWPERGINLTSGAGVEPIRALASLPAGSFPHVRTLRLGGLDVPAAQARRFIRAFSATETLEISGNGFTELPFAGDDLPALTRLDASRNRLGPEVQAQIDRLQHIRYLNLSNNRLHTLDVSGLPELQALSLRATSLHTWPTGAENLPRLAWLDLRDNQIAELPQHVLSDPDLLLRSHFSGNPFNAAGQAAFAAAMQRIEQAQGLRRGTLARFAAEPLPAQFPPGETGASLAERLLPLPEPGPIAVGEAGFVTRLKRLDPLVTQALAERNVREWRAAGMSIEQIDAHISEWQHNFEALTRQLNDWLYTRERGIGTRRVTAQGRQIAAQRIREAWLTGLTIPPGRSYVELQLENLPIGDLPVLVTPLPRVVTLNLRGVGMTGQGANGFLAAFANLEVLNLSDNELALIPDAVLQMDQLVALHMQRCNLASATRLYPLLSNRLHRLYLGNNQLTAFTAPDLGVLDTLDLSDNRLSEWPTGALQAPRLHTLILSGNRIAEIPPNLFRGQYPNLVVGTDLSGNPNLSLTALQRLRHHTRMNQVNYALGVSRTEIDAMVDERIYGSGESSPEPDNVDIGAIVLPAEDVLSPVYDVSPRALEPWLADTPAHLIATRRAIWTQLAQEPGHERFFQLIRFLRLTEEFRQIPADLTHRLWDVMQAATENTELRELLFQGAETHGTCIDGRILAFSEMEVRVSVYRVLLDIPLNQPVRRGQALLRTSRQLFRLERVEALAEAQAAKPGSDPAEVRLSYRIGMTRGWEDGIELPGQPSHMAYDRPISGELQATTRASIMAAEQTDALLESMLSRDYWLTYLQENYQPEMDAIDAAVAEQRHQLSSEINDRLERGEIDNDLYDRQMVEAGFTTESLRVQSLIELTRRVVNDLQGLVAEHPGRDSPQPGPSWRP</sequence>
<dbReference type="KEGG" id="phv:HU739_003015"/>
<dbReference type="PANTHER" id="PTHR48051:SF54">
    <property type="entry name" value="LEUCINE-RICH REPEAT-CONTAINING PROTEIN"/>
    <property type="match status" value="1"/>
</dbReference>
<keyword evidence="4" id="KW-0677">Repeat</keyword>
<reference evidence="8 9" key="2">
    <citation type="journal article" date="2021" name="Microorganisms">
        <title>The Ever-Expanding Pseudomonas Genus: Description of 43 New Species and Partition of the Pseudomonas putida Group.</title>
        <authorList>
            <person name="Girard L."/>
            <person name="Lood C."/>
            <person name="Hofte M."/>
            <person name="Vandamme P."/>
            <person name="Rokni-Zadeh H."/>
            <person name="van Noort V."/>
            <person name="Lavigne R."/>
            <person name="De Mot R."/>
        </authorList>
    </citation>
    <scope>NUCLEOTIDE SEQUENCE [LARGE SCALE GENOMIC DNA]</scope>
    <source>
        <strain evidence="8 9">SWRI65</strain>
    </source>
</reference>
<gene>
    <name evidence="8" type="ORF">HU739_003015</name>
</gene>
<accession>A0A9E6P1B8</accession>
<feature type="active site" description="Glycyl thioester intermediate" evidence="6">
    <location>
        <position position="2172"/>
    </location>
</feature>
<dbReference type="InterPro" id="IPR029487">
    <property type="entry name" value="NEL_dom"/>
</dbReference>
<name>A0A9E6P1B8_9PSED</name>
<dbReference type="PANTHER" id="PTHR48051">
    <property type="match status" value="1"/>
</dbReference>
<dbReference type="InterPro" id="IPR032675">
    <property type="entry name" value="LRR_dom_sf"/>
</dbReference>
<evidence type="ECO:0000313" key="8">
    <source>
        <dbReference type="EMBL" id="QXI17985.1"/>
    </source>
</evidence>
<evidence type="ECO:0000256" key="3">
    <source>
        <dbReference type="ARBA" id="ARBA00022614"/>
    </source>
</evidence>
<keyword evidence="6" id="KW-0832">Ubl conjugation</keyword>
<dbReference type="GO" id="GO:0016567">
    <property type="term" value="P:protein ubiquitination"/>
    <property type="evidence" value="ECO:0007669"/>
    <property type="project" value="InterPro"/>
</dbReference>
<dbReference type="SMART" id="SM00369">
    <property type="entry name" value="LRR_TYP"/>
    <property type="match status" value="6"/>
</dbReference>
<evidence type="ECO:0000256" key="6">
    <source>
        <dbReference type="PROSITE-ProRule" id="PRU01398"/>
    </source>
</evidence>
<dbReference type="RefSeq" id="WP_186546438.1">
    <property type="nucleotide sequence ID" value="NZ_CP077091.1"/>
</dbReference>
<evidence type="ECO:0000256" key="2">
    <source>
        <dbReference type="ARBA" id="ARBA00012483"/>
    </source>
</evidence>
<dbReference type="Pfam" id="PF14496">
    <property type="entry name" value="NEL"/>
    <property type="match status" value="1"/>
</dbReference>
<evidence type="ECO:0000256" key="5">
    <source>
        <dbReference type="ARBA" id="ARBA00023026"/>
    </source>
</evidence>
<dbReference type="GO" id="GO:0005576">
    <property type="term" value="C:extracellular region"/>
    <property type="evidence" value="ECO:0007669"/>
    <property type="project" value="UniProtKB-UniRule"/>
</dbReference>
<dbReference type="Gene3D" id="3.80.10.10">
    <property type="entry name" value="Ribonuclease Inhibitor"/>
    <property type="match status" value="3"/>
</dbReference>
<dbReference type="SUPFAM" id="SSF52047">
    <property type="entry name" value="RNI-like"/>
    <property type="match status" value="1"/>
</dbReference>
<comment type="PTM">
    <text evidence="6">Ubiquitinated in the presence of host E1 ubiquitin-activating enzyme, E2 ubiquitin-conjugating enzyme and ubiquitin.</text>
</comment>
<organism evidence="8 9">
    <name type="scientific">Pseudomonas hamedanensis</name>
    <dbReference type="NCBI Taxonomy" id="2745504"/>
    <lineage>
        <taxon>Bacteria</taxon>
        <taxon>Pseudomonadati</taxon>
        <taxon>Pseudomonadota</taxon>
        <taxon>Gammaproteobacteria</taxon>
        <taxon>Pseudomonadales</taxon>
        <taxon>Pseudomonadaceae</taxon>
        <taxon>Pseudomonas</taxon>
    </lineage>
</organism>
<protein>
    <recommendedName>
        <fullName evidence="2">RING-type E3 ubiquitin transferase</fullName>
        <ecNumber evidence="2">2.3.2.27</ecNumber>
    </recommendedName>
</protein>
<dbReference type="Proteomes" id="UP000631521">
    <property type="component" value="Chromosome"/>
</dbReference>
<keyword evidence="6" id="KW-0964">Secreted</keyword>
<reference evidence="8 9" key="1">
    <citation type="journal article" date="2020" name="Microorganisms">
        <title>Reliable Identification of Environmental Pseudomonas Isolates Using the rpoD Gene.</title>
        <authorList>
            <consortium name="The Broad Institute Genome Sequencing Platform"/>
            <person name="Girard L."/>
            <person name="Lood C."/>
            <person name="Rokni-Zadeh H."/>
            <person name="van Noort V."/>
            <person name="Lavigne R."/>
            <person name="De Mot R."/>
        </authorList>
    </citation>
    <scope>NUCLEOTIDE SEQUENCE [LARGE SCALE GENOMIC DNA]</scope>
    <source>
        <strain evidence="8 9">SWRI65</strain>
    </source>
</reference>
<comment type="catalytic activity">
    <reaction evidence="1">
        <text>S-ubiquitinyl-[E2 ubiquitin-conjugating enzyme]-L-cysteine + [acceptor protein]-L-lysine = [E2 ubiquitin-conjugating enzyme]-L-cysteine + N(6)-ubiquitinyl-[acceptor protein]-L-lysine.</text>
        <dbReference type="EC" id="2.3.2.27"/>
    </reaction>
</comment>
<evidence type="ECO:0000313" key="9">
    <source>
        <dbReference type="Proteomes" id="UP000631521"/>
    </source>
</evidence>
<dbReference type="Gene3D" id="1.20.58.360">
    <property type="entry name" value="Shigella T3SS effector IpaH defines"/>
    <property type="match status" value="1"/>
</dbReference>
<feature type="domain" description="NEL" evidence="7">
    <location>
        <begin position="2085"/>
        <end position="2387"/>
    </location>
</feature>
<dbReference type="SUPFAM" id="SSF52058">
    <property type="entry name" value="L domain-like"/>
    <property type="match status" value="1"/>
</dbReference>
<dbReference type="Pfam" id="PF20178">
    <property type="entry name" value="ToxA_N"/>
    <property type="match status" value="1"/>
</dbReference>
<keyword evidence="6" id="KW-0833">Ubl conjugation pathway</keyword>
<dbReference type="InterPro" id="IPR050216">
    <property type="entry name" value="LRR_domain-containing"/>
</dbReference>
<evidence type="ECO:0000259" key="7">
    <source>
        <dbReference type="PROSITE" id="PS52053"/>
    </source>
</evidence>
<dbReference type="PROSITE" id="PS52053">
    <property type="entry name" value="NEL"/>
    <property type="match status" value="1"/>
</dbReference>
<comment type="similarity">
    <text evidence="6">Belongs to the LRR-containing bacterial E3 ligase family.</text>
</comment>
<dbReference type="SMART" id="SM00364">
    <property type="entry name" value="LRR_BAC"/>
    <property type="match status" value="6"/>
</dbReference>
<proteinExistence type="inferred from homology"/>
<dbReference type="InterPro" id="IPR046673">
    <property type="entry name" value="ToxA_N"/>
</dbReference>
<dbReference type="InterPro" id="IPR003591">
    <property type="entry name" value="Leu-rich_rpt_typical-subtyp"/>
</dbReference>
<dbReference type="EMBL" id="CP077091">
    <property type="protein sequence ID" value="QXI17985.1"/>
    <property type="molecule type" value="Genomic_DNA"/>
</dbReference>
<keyword evidence="5" id="KW-0843">Virulence</keyword>
<evidence type="ECO:0000256" key="4">
    <source>
        <dbReference type="ARBA" id="ARBA00022737"/>
    </source>
</evidence>
<dbReference type="GO" id="GO:0005737">
    <property type="term" value="C:cytoplasm"/>
    <property type="evidence" value="ECO:0007669"/>
    <property type="project" value="TreeGrafter"/>
</dbReference>
<keyword evidence="6" id="KW-0808">Transferase</keyword>
<dbReference type="GO" id="GO:0061630">
    <property type="term" value="F:ubiquitin protein ligase activity"/>
    <property type="evidence" value="ECO:0007669"/>
    <property type="project" value="UniProtKB-EC"/>
</dbReference>
<keyword evidence="3" id="KW-0433">Leucine-rich repeat</keyword>